<keyword evidence="8" id="KW-1185">Reference proteome</keyword>
<dbReference type="EMBL" id="BQNB010016489">
    <property type="protein sequence ID" value="GJT52364.1"/>
    <property type="molecule type" value="Genomic_DNA"/>
</dbReference>
<evidence type="ECO:0000256" key="3">
    <source>
        <dbReference type="ARBA" id="ARBA00022525"/>
    </source>
</evidence>
<comment type="caution">
    <text evidence="7">The sequence shown here is derived from an EMBL/GenBank/DDBJ whole genome shotgun (WGS) entry which is preliminary data.</text>
</comment>
<evidence type="ECO:0000259" key="6">
    <source>
        <dbReference type="Pfam" id="PF04862"/>
    </source>
</evidence>
<comment type="subcellular location">
    <subcellularLocation>
        <location evidence="1">Cell envelope</location>
    </subcellularLocation>
    <subcellularLocation>
        <location evidence="2">Secreted</location>
    </subcellularLocation>
</comment>
<reference evidence="7" key="2">
    <citation type="submission" date="2022-01" db="EMBL/GenBank/DDBJ databases">
        <authorList>
            <person name="Yamashiro T."/>
            <person name="Shiraishi A."/>
            <person name="Satake H."/>
            <person name="Nakayama K."/>
        </authorList>
    </citation>
    <scope>NUCLEOTIDE SEQUENCE</scope>
</reference>
<evidence type="ECO:0000313" key="8">
    <source>
        <dbReference type="Proteomes" id="UP001151760"/>
    </source>
</evidence>
<organism evidence="7 8">
    <name type="scientific">Tanacetum coccineum</name>
    <dbReference type="NCBI Taxonomy" id="301880"/>
    <lineage>
        <taxon>Eukaryota</taxon>
        <taxon>Viridiplantae</taxon>
        <taxon>Streptophyta</taxon>
        <taxon>Embryophyta</taxon>
        <taxon>Tracheophyta</taxon>
        <taxon>Spermatophyta</taxon>
        <taxon>Magnoliopsida</taxon>
        <taxon>eudicotyledons</taxon>
        <taxon>Gunneridae</taxon>
        <taxon>Pentapetalae</taxon>
        <taxon>asterids</taxon>
        <taxon>campanulids</taxon>
        <taxon>Asterales</taxon>
        <taxon>Asteraceae</taxon>
        <taxon>Asteroideae</taxon>
        <taxon>Anthemideae</taxon>
        <taxon>Anthemidinae</taxon>
        <taxon>Tanacetum</taxon>
    </lineage>
</organism>
<name>A0ABQ5ENG6_9ASTR</name>
<feature type="domain" description="DUF642" evidence="6">
    <location>
        <begin position="290"/>
        <end position="425"/>
    </location>
</feature>
<evidence type="ECO:0000256" key="1">
    <source>
        <dbReference type="ARBA" id="ARBA00004196"/>
    </source>
</evidence>
<sequence>MKSVFFYCINKNSCWGTGGGDVMDEGRNANRCGSNGREGRSGERISISAFTMDRHTIIVVILFVFVSFVSSRAARLQNPDFESPPTNLTTNVTTSQFVLLDTRTNVIPGWSFNGTVWYVTSGGNVSLPGNGHGMRLGPNGMINQSFKSDKGDSTYDYVITFTLAPSSMDCANNFTAVNVSGPTGSQVFSYKESVGTEMWQTYAFSIGNSKIRNGSMGIQIQSVVTGSRGNITCWPIVDTFIITSIENPRLYGDRGVVNSGFEVGPTFLDNSSQGILLESDMNNDPYKLIQSPLQQWDILGIVKYIDSKHFAVPRGRGAIELLSGSPSGIVTNIYFLRHGKVTLDFIMGDANDSCVGDLTVFVQVKDMIWNFTTRSIGVGSSERHSVTFKAEFSSTESVPISFSTFNETRTSDKRVLCGPVIDSTRLQFSSSLRSEKMHTRFVISSFVLTVLFLFVL</sequence>
<keyword evidence="5" id="KW-0325">Glycoprotein</keyword>
<evidence type="ECO:0000313" key="7">
    <source>
        <dbReference type="EMBL" id="GJT52364.1"/>
    </source>
</evidence>
<keyword evidence="4" id="KW-0732">Signal</keyword>
<evidence type="ECO:0000256" key="4">
    <source>
        <dbReference type="ARBA" id="ARBA00022729"/>
    </source>
</evidence>
<protein>
    <recommendedName>
        <fullName evidence="6">DUF642 domain-containing protein</fullName>
    </recommendedName>
</protein>
<evidence type="ECO:0000256" key="2">
    <source>
        <dbReference type="ARBA" id="ARBA00004613"/>
    </source>
</evidence>
<dbReference type="InterPro" id="IPR006946">
    <property type="entry name" value="DGR2-like_dom"/>
</dbReference>
<gene>
    <name evidence="7" type="ORF">Tco_0978521</name>
</gene>
<proteinExistence type="predicted"/>
<dbReference type="InterPro" id="IPR052437">
    <property type="entry name" value="Pectin_Meth_Modulator"/>
</dbReference>
<dbReference type="Pfam" id="PF04862">
    <property type="entry name" value="DUF642"/>
    <property type="match status" value="2"/>
</dbReference>
<feature type="domain" description="DUF642" evidence="6">
    <location>
        <begin position="75"/>
        <end position="242"/>
    </location>
</feature>
<dbReference type="PANTHER" id="PTHR31265:SF28">
    <property type="entry name" value="EMB|CAB87702.1"/>
    <property type="match status" value="1"/>
</dbReference>
<accession>A0ABQ5ENG6</accession>
<evidence type="ECO:0000256" key="5">
    <source>
        <dbReference type="ARBA" id="ARBA00023180"/>
    </source>
</evidence>
<keyword evidence="3" id="KW-0964">Secreted</keyword>
<dbReference type="Proteomes" id="UP001151760">
    <property type="component" value="Unassembled WGS sequence"/>
</dbReference>
<reference evidence="7" key="1">
    <citation type="journal article" date="2022" name="Int. J. Mol. Sci.">
        <title>Draft Genome of Tanacetum Coccineum: Genomic Comparison of Closely Related Tanacetum-Family Plants.</title>
        <authorList>
            <person name="Yamashiro T."/>
            <person name="Shiraishi A."/>
            <person name="Nakayama K."/>
            <person name="Satake H."/>
        </authorList>
    </citation>
    <scope>NUCLEOTIDE SEQUENCE</scope>
</reference>
<dbReference type="PANTHER" id="PTHR31265">
    <property type="entry name" value="OS02G0527500 PROTEIN-RELATED"/>
    <property type="match status" value="1"/>
</dbReference>